<dbReference type="Proteomes" id="UP000054837">
    <property type="component" value="Unassembled WGS sequence"/>
</dbReference>
<sequence>MNEHPVLEEPGRSRAQGTSAVVDLRAEGEALLDQARSTGSGRAVRAVVRQPGQSLILLGLPAGGGLPEHDAPGPASLLCLSGRVTLASEGASHTLPAGTACVIPSERHEVTAAVDSVCLLALSLPDS</sequence>
<organism evidence="1 2">
    <name type="scientific">Serinicoccus chungangensis</name>
    <dbReference type="NCBI Taxonomy" id="767452"/>
    <lineage>
        <taxon>Bacteria</taxon>
        <taxon>Bacillati</taxon>
        <taxon>Actinomycetota</taxon>
        <taxon>Actinomycetes</taxon>
        <taxon>Micrococcales</taxon>
        <taxon>Ornithinimicrobiaceae</taxon>
        <taxon>Serinicoccus</taxon>
    </lineage>
</organism>
<dbReference type="InterPro" id="IPR011051">
    <property type="entry name" value="RmlC_Cupin_sf"/>
</dbReference>
<accession>A0A0W8IEB4</accession>
<dbReference type="InterPro" id="IPR014710">
    <property type="entry name" value="RmlC-like_jellyroll"/>
</dbReference>
<dbReference type="AlphaFoldDB" id="A0A0W8IEB4"/>
<proteinExistence type="predicted"/>
<reference evidence="1 2" key="1">
    <citation type="submission" date="2015-12" db="EMBL/GenBank/DDBJ databases">
        <title>Serinicoccus chungangenesis strain CD08_5 genome sequencing and assembly.</title>
        <authorList>
            <person name="Chander A.M."/>
            <person name="Kaur G."/>
            <person name="Nair G.R."/>
            <person name="Dhawan D.K."/>
            <person name="Kochhar R.K."/>
            <person name="Mayilraj S."/>
            <person name="Bhadada S.K."/>
        </authorList>
    </citation>
    <scope>NUCLEOTIDE SEQUENCE [LARGE SCALE GENOMIC DNA]</scope>
    <source>
        <strain evidence="1 2">CD08_5</strain>
    </source>
</reference>
<comment type="caution">
    <text evidence="1">The sequence shown here is derived from an EMBL/GenBank/DDBJ whole genome shotgun (WGS) entry which is preliminary data.</text>
</comment>
<protein>
    <recommendedName>
        <fullName evidence="3">Cupin 2 conserved barrel domain-containing protein</fullName>
    </recommendedName>
</protein>
<dbReference type="EMBL" id="LQBL01000003">
    <property type="protein sequence ID" value="KUG58287.1"/>
    <property type="molecule type" value="Genomic_DNA"/>
</dbReference>
<dbReference type="STRING" id="767452.AVL62_10155"/>
<name>A0A0W8IEB4_9MICO</name>
<evidence type="ECO:0000313" key="1">
    <source>
        <dbReference type="EMBL" id="KUG58287.1"/>
    </source>
</evidence>
<evidence type="ECO:0000313" key="2">
    <source>
        <dbReference type="Proteomes" id="UP000054837"/>
    </source>
</evidence>
<dbReference type="Gene3D" id="2.60.120.10">
    <property type="entry name" value="Jelly Rolls"/>
    <property type="match status" value="1"/>
</dbReference>
<gene>
    <name evidence="1" type="ORF">AVL62_10155</name>
</gene>
<keyword evidence="2" id="KW-1185">Reference proteome</keyword>
<dbReference type="SUPFAM" id="SSF51182">
    <property type="entry name" value="RmlC-like cupins"/>
    <property type="match status" value="1"/>
</dbReference>
<evidence type="ECO:0008006" key="3">
    <source>
        <dbReference type="Google" id="ProtNLM"/>
    </source>
</evidence>
<dbReference type="OrthoDB" id="5190473at2"/>
<dbReference type="RefSeq" id="WP_058889964.1">
    <property type="nucleotide sequence ID" value="NZ_LQBL01000003.1"/>
</dbReference>